<dbReference type="Proteomes" id="UP000887561">
    <property type="component" value="Unplaced"/>
</dbReference>
<name>A0A915LSA9_MELJA</name>
<sequence>MINHLKTKNHEDFLKNYKDDDMEMIPKLTSVWTKQEAKIDLQKQLDSRLVKIMVRQNIATPFFDDQDLHEIVKLAFPDQKIFGRKHFTRN</sequence>
<accession>A0A915LSA9</accession>
<dbReference type="AlphaFoldDB" id="A0A915LSA9"/>
<evidence type="ECO:0000313" key="1">
    <source>
        <dbReference type="Proteomes" id="UP000887561"/>
    </source>
</evidence>
<organism evidence="1 2">
    <name type="scientific">Meloidogyne javanica</name>
    <name type="common">Root-knot nematode worm</name>
    <dbReference type="NCBI Taxonomy" id="6303"/>
    <lineage>
        <taxon>Eukaryota</taxon>
        <taxon>Metazoa</taxon>
        <taxon>Ecdysozoa</taxon>
        <taxon>Nematoda</taxon>
        <taxon>Chromadorea</taxon>
        <taxon>Rhabditida</taxon>
        <taxon>Tylenchina</taxon>
        <taxon>Tylenchomorpha</taxon>
        <taxon>Tylenchoidea</taxon>
        <taxon>Meloidogynidae</taxon>
        <taxon>Meloidogyninae</taxon>
        <taxon>Meloidogyne</taxon>
        <taxon>Meloidogyne incognita group</taxon>
    </lineage>
</organism>
<proteinExistence type="predicted"/>
<protein>
    <submittedName>
        <fullName evidence="2">Uncharacterized protein</fullName>
    </submittedName>
</protein>
<reference evidence="2" key="1">
    <citation type="submission" date="2022-11" db="UniProtKB">
        <authorList>
            <consortium name="WormBaseParasite"/>
        </authorList>
    </citation>
    <scope>IDENTIFICATION</scope>
</reference>
<dbReference type="WBParaSite" id="scaffold15306_cov152.g17834">
    <property type="protein sequence ID" value="scaffold15306_cov152.g17834"/>
    <property type="gene ID" value="scaffold15306_cov152.g17834"/>
</dbReference>
<evidence type="ECO:0000313" key="2">
    <source>
        <dbReference type="WBParaSite" id="scaffold15306_cov152.g17834"/>
    </source>
</evidence>
<keyword evidence="1" id="KW-1185">Reference proteome</keyword>